<feature type="region of interest" description="Disordered" evidence="1">
    <location>
        <begin position="311"/>
        <end position="331"/>
    </location>
</feature>
<gene>
    <name evidence="2" type="ORF">BXZ70DRAFT_926554</name>
</gene>
<evidence type="ECO:0000313" key="3">
    <source>
        <dbReference type="Proteomes" id="UP000813824"/>
    </source>
</evidence>
<proteinExistence type="predicted"/>
<dbReference type="EMBL" id="JAEVFJ010000007">
    <property type="protein sequence ID" value="KAH8103599.1"/>
    <property type="molecule type" value="Genomic_DNA"/>
</dbReference>
<name>A0A8K0UTC9_9AGAR</name>
<dbReference type="Proteomes" id="UP000813824">
    <property type="component" value="Unassembled WGS sequence"/>
</dbReference>
<reference evidence="2" key="1">
    <citation type="journal article" date="2021" name="New Phytol.">
        <title>Evolutionary innovations through gain and loss of genes in the ectomycorrhizal Boletales.</title>
        <authorList>
            <person name="Wu G."/>
            <person name="Miyauchi S."/>
            <person name="Morin E."/>
            <person name="Kuo A."/>
            <person name="Drula E."/>
            <person name="Varga T."/>
            <person name="Kohler A."/>
            <person name="Feng B."/>
            <person name="Cao Y."/>
            <person name="Lipzen A."/>
            <person name="Daum C."/>
            <person name="Hundley H."/>
            <person name="Pangilinan J."/>
            <person name="Johnson J."/>
            <person name="Barry K."/>
            <person name="LaButti K."/>
            <person name="Ng V."/>
            <person name="Ahrendt S."/>
            <person name="Min B."/>
            <person name="Choi I.G."/>
            <person name="Park H."/>
            <person name="Plett J.M."/>
            <person name="Magnuson J."/>
            <person name="Spatafora J.W."/>
            <person name="Nagy L.G."/>
            <person name="Henrissat B."/>
            <person name="Grigoriev I.V."/>
            <person name="Yang Z.L."/>
            <person name="Xu J."/>
            <person name="Martin F.M."/>
        </authorList>
    </citation>
    <scope>NUCLEOTIDE SEQUENCE</scope>
    <source>
        <strain evidence="2">KKN 215</strain>
    </source>
</reference>
<evidence type="ECO:0000313" key="2">
    <source>
        <dbReference type="EMBL" id="KAH8103599.1"/>
    </source>
</evidence>
<feature type="compositionally biased region" description="Polar residues" evidence="1">
    <location>
        <begin position="386"/>
        <end position="395"/>
    </location>
</feature>
<feature type="region of interest" description="Disordered" evidence="1">
    <location>
        <begin position="206"/>
        <end position="232"/>
    </location>
</feature>
<evidence type="ECO:0000256" key="1">
    <source>
        <dbReference type="SAM" id="MobiDB-lite"/>
    </source>
</evidence>
<accession>A0A8K0UTC9</accession>
<feature type="compositionally biased region" description="Basic and acidic residues" evidence="1">
    <location>
        <begin position="213"/>
        <end position="223"/>
    </location>
</feature>
<comment type="caution">
    <text evidence="2">The sequence shown here is derived from an EMBL/GenBank/DDBJ whole genome shotgun (WGS) entry which is preliminary data.</text>
</comment>
<protein>
    <submittedName>
        <fullName evidence="2">Uncharacterized protein</fullName>
    </submittedName>
</protein>
<feature type="region of interest" description="Disordered" evidence="1">
    <location>
        <begin position="239"/>
        <end position="258"/>
    </location>
</feature>
<organism evidence="2 3">
    <name type="scientific">Cristinia sonorae</name>
    <dbReference type="NCBI Taxonomy" id="1940300"/>
    <lineage>
        <taxon>Eukaryota</taxon>
        <taxon>Fungi</taxon>
        <taxon>Dikarya</taxon>
        <taxon>Basidiomycota</taxon>
        <taxon>Agaricomycotina</taxon>
        <taxon>Agaricomycetes</taxon>
        <taxon>Agaricomycetidae</taxon>
        <taxon>Agaricales</taxon>
        <taxon>Pleurotineae</taxon>
        <taxon>Stephanosporaceae</taxon>
        <taxon>Cristinia</taxon>
    </lineage>
</organism>
<dbReference type="AlphaFoldDB" id="A0A8K0UTC9"/>
<keyword evidence="3" id="KW-1185">Reference proteome</keyword>
<feature type="region of interest" description="Disordered" evidence="1">
    <location>
        <begin position="359"/>
        <end position="395"/>
    </location>
</feature>
<sequence length="414" mass="46094">MVCCRELSATANLQYSLRVATSITHADITCSQSRCWQLVASPPSCVLLFHCSSTLARFPETWPWKQGHQAVPIYSAFSSHLLFLHLPSRLMTTTTNSYALLTPPPAKEAFLHLSESSDNIVGPPQSWMPAIDMNAPWPKGHRIRDKSFSGVQRHHTDKIHIHSPYGNHVHSRSLSFNHPRQLATIGHARHSPKGDDVWSIRTVVDENQFDSDSEPRDGGHTSEGEVDGYDSEDISQTTYVSSFRDDPPSNTSPTCHRLVRARTRSLGQWDGAGQTRAGQPRASWRAPKNEQLRWEDFLPLQEIPEASPATVSLTESHAQRMPDGGVRPRAPRRHMRFAPVDPTRRHAMYISPLVWPADGSPQGGASSDVSGSPVEVSPLGDDMSSDRPSANSSKTKWFRKSFAKRALKLHTKNV</sequence>
<feature type="region of interest" description="Disordered" evidence="1">
    <location>
        <begin position="265"/>
        <end position="285"/>
    </location>
</feature>